<sequence>MSDLAKIVPPKELDQQGRNIIFEHVFRRLATYRNGHTLYAAAEQGEVLEMGDTGRDLQSPFEKTVDEWANTLLKHVWAACDQEGGTSNECTPLNPLKDTSLRDLPRLPDAMHVSKVMSTVLFLHVATSKEYSAHTRSFIFLFSVPDEDAIVATLKNPEKALGEAEKQASQAKAKEEKSGRMWRRIGVGAGAVAGGVLIGVTGGLAAPLVGAGIGTFLGAIGVGGTAAGLLATGLASSSIVCGALFGAYGARSTAGMVGRHTKEVQDFEFVSVREPRETLAVRICISGWLDSREDVKKPWTVFKGDDTFALQWEIEALEALSNALGNLVKSNAIKYVRLQILKRTVLASLLAGLSPLAMLKLGQITGIDNPWSNAVALAVKTGRVLGLCLASRAFGTRPVTLVGYSLGSLVIFEALKYLASLPVEETFHLIQDVYLFGLPAPTTSSTWKSVRRVVAGRFVNGYAGNDYILAFLSRVTDIKWEVAGLTPVAVQGIENVEFEDVDGHLKWRGMIGKCLQRLGVDQIDDSEVRIQNETVGAKIAEEMDKDLDEANMDEASKS</sequence>
<dbReference type="SUPFAM" id="SSF53474">
    <property type="entry name" value="alpha/beta-Hydrolases"/>
    <property type="match status" value="1"/>
</dbReference>
<dbReference type="EMBL" id="KV419417">
    <property type="protein sequence ID" value="KZS91057.1"/>
    <property type="molecule type" value="Genomic_DNA"/>
</dbReference>
<dbReference type="InterPro" id="IPR029058">
    <property type="entry name" value="AB_hydrolase_fold"/>
</dbReference>
<name>A0A164S0T7_9AGAM</name>
<feature type="transmembrane region" description="Helical" evidence="6">
    <location>
        <begin position="226"/>
        <end position="250"/>
    </location>
</feature>
<dbReference type="OrthoDB" id="277931at2759"/>
<keyword evidence="4 6" id="KW-1133">Transmembrane helix</keyword>
<comment type="similarity">
    <text evidence="2">Belongs to the TMCO4 family.</text>
</comment>
<feature type="transmembrane region" description="Helical" evidence="6">
    <location>
        <begin position="187"/>
        <end position="220"/>
    </location>
</feature>
<dbReference type="InterPro" id="IPR007941">
    <property type="entry name" value="DUF726"/>
</dbReference>
<evidence type="ECO:0000256" key="1">
    <source>
        <dbReference type="ARBA" id="ARBA00004141"/>
    </source>
</evidence>
<reference evidence="7 8" key="1">
    <citation type="journal article" date="2016" name="Mol. Biol. Evol.">
        <title>Comparative Genomics of Early-Diverging Mushroom-Forming Fungi Provides Insights into the Origins of Lignocellulose Decay Capabilities.</title>
        <authorList>
            <person name="Nagy L.G."/>
            <person name="Riley R."/>
            <person name="Tritt A."/>
            <person name="Adam C."/>
            <person name="Daum C."/>
            <person name="Floudas D."/>
            <person name="Sun H."/>
            <person name="Yadav J.S."/>
            <person name="Pangilinan J."/>
            <person name="Larsson K.H."/>
            <person name="Matsuura K."/>
            <person name="Barry K."/>
            <person name="Labutti K."/>
            <person name="Kuo R."/>
            <person name="Ohm R.A."/>
            <person name="Bhattacharya S.S."/>
            <person name="Shirouzu T."/>
            <person name="Yoshinaga Y."/>
            <person name="Martin F.M."/>
            <person name="Grigoriev I.V."/>
            <person name="Hibbett D.S."/>
        </authorList>
    </citation>
    <scope>NUCLEOTIDE SEQUENCE [LARGE SCALE GENOMIC DNA]</scope>
    <source>
        <strain evidence="7 8">HHB9708</strain>
    </source>
</reference>
<dbReference type="Pfam" id="PF05277">
    <property type="entry name" value="DUF726"/>
    <property type="match status" value="1"/>
</dbReference>
<proteinExistence type="inferred from homology"/>
<dbReference type="AlphaFoldDB" id="A0A164S0T7"/>
<comment type="subcellular location">
    <subcellularLocation>
        <location evidence="1">Membrane</location>
        <topology evidence="1">Multi-pass membrane protein</topology>
    </subcellularLocation>
</comment>
<dbReference type="GO" id="GO:0016020">
    <property type="term" value="C:membrane"/>
    <property type="evidence" value="ECO:0007669"/>
    <property type="project" value="UniProtKB-SubCell"/>
</dbReference>
<dbReference type="PANTHER" id="PTHR17920">
    <property type="entry name" value="TRANSMEMBRANE AND COILED-COIL DOMAIN-CONTAINING PROTEIN 4 TMCO4"/>
    <property type="match status" value="1"/>
</dbReference>
<evidence type="ECO:0000313" key="7">
    <source>
        <dbReference type="EMBL" id="KZS91057.1"/>
    </source>
</evidence>
<gene>
    <name evidence="7" type="ORF">SISNIDRAFT_443434</name>
</gene>
<dbReference type="Proteomes" id="UP000076722">
    <property type="component" value="Unassembled WGS sequence"/>
</dbReference>
<evidence type="ECO:0000256" key="6">
    <source>
        <dbReference type="SAM" id="Phobius"/>
    </source>
</evidence>
<dbReference type="PANTHER" id="PTHR17920:SF22">
    <property type="entry name" value="DUF726 DOMAIN PROTEIN (AFU_ORTHOLOGUE AFUA_2G12860)"/>
    <property type="match status" value="1"/>
</dbReference>
<keyword evidence="8" id="KW-1185">Reference proteome</keyword>
<organism evidence="7 8">
    <name type="scientific">Sistotremastrum niveocremeum HHB9708</name>
    <dbReference type="NCBI Taxonomy" id="1314777"/>
    <lineage>
        <taxon>Eukaryota</taxon>
        <taxon>Fungi</taxon>
        <taxon>Dikarya</taxon>
        <taxon>Basidiomycota</taxon>
        <taxon>Agaricomycotina</taxon>
        <taxon>Agaricomycetes</taxon>
        <taxon>Sistotremastrales</taxon>
        <taxon>Sistotremastraceae</taxon>
        <taxon>Sertulicium</taxon>
        <taxon>Sertulicium niveocremeum</taxon>
    </lineage>
</organism>
<keyword evidence="3 6" id="KW-0812">Transmembrane</keyword>
<accession>A0A164S0T7</accession>
<keyword evidence="5 6" id="KW-0472">Membrane</keyword>
<evidence type="ECO:0000256" key="4">
    <source>
        <dbReference type="ARBA" id="ARBA00022989"/>
    </source>
</evidence>
<evidence type="ECO:0000256" key="2">
    <source>
        <dbReference type="ARBA" id="ARBA00009824"/>
    </source>
</evidence>
<protein>
    <submittedName>
        <fullName evidence="7">DUF726-domain-containing protein</fullName>
    </submittedName>
</protein>
<evidence type="ECO:0000313" key="8">
    <source>
        <dbReference type="Proteomes" id="UP000076722"/>
    </source>
</evidence>
<evidence type="ECO:0000256" key="5">
    <source>
        <dbReference type="ARBA" id="ARBA00023136"/>
    </source>
</evidence>
<evidence type="ECO:0000256" key="3">
    <source>
        <dbReference type="ARBA" id="ARBA00022692"/>
    </source>
</evidence>